<dbReference type="InterPro" id="IPR013094">
    <property type="entry name" value="AB_hydrolase_3"/>
</dbReference>
<keyword evidence="1 3" id="KW-0378">Hydrolase</keyword>
<feature type="domain" description="Alpha/beta hydrolase fold-3" evidence="2">
    <location>
        <begin position="71"/>
        <end position="270"/>
    </location>
</feature>
<dbReference type="PANTHER" id="PTHR48081:SF8">
    <property type="entry name" value="ALPHA_BETA HYDROLASE FOLD-3 DOMAIN-CONTAINING PROTEIN-RELATED"/>
    <property type="match status" value="1"/>
</dbReference>
<dbReference type="InterPro" id="IPR050300">
    <property type="entry name" value="GDXG_lipolytic_enzyme"/>
</dbReference>
<dbReference type="InterPro" id="IPR029058">
    <property type="entry name" value="AB_hydrolase_fold"/>
</dbReference>
<evidence type="ECO:0000313" key="4">
    <source>
        <dbReference type="Proteomes" id="UP000887023"/>
    </source>
</evidence>
<dbReference type="Pfam" id="PF07859">
    <property type="entry name" value="Abhydrolase_3"/>
    <property type="match status" value="1"/>
</dbReference>
<dbReference type="EMBL" id="CP079105">
    <property type="protein sequence ID" value="QXQ12636.1"/>
    <property type="molecule type" value="Genomic_DNA"/>
</dbReference>
<sequence length="297" mass="32031">MVEPSFRAEFERTARLLPRRVVRNRTLPVLRMLGTLLRLRPAGDAEIRRLPSGATVRIFRPARTSGPAPGLLWMHGGGYLFGTAAQDDTACRRFRDQLGATVLSVDYQLAPEHPYPAALDDCHAALDLLRSLPGVDPGRVAIGGASAGGGLAAQLALRVRDRGEPRPVLQLLVYPMLDDRSPAASVDERRFRLWDGASNRLGWASYLGTADPLEAVPARRADLGGVADAWIGVGTDDLFHPENVAYADRLRAAGVACDLLAVPAGYHGFSLVFPRLGVSRWFVGRQVAALGAAFAPR</sequence>
<protein>
    <submittedName>
        <fullName evidence="3">Alpha/beta hydrolase</fullName>
    </submittedName>
</protein>
<dbReference type="RefSeq" id="WP_066470848.1">
    <property type="nucleotide sequence ID" value="NZ_CBCRUZ010000022.1"/>
</dbReference>
<gene>
    <name evidence="3" type="ORF">KV203_11775</name>
</gene>
<dbReference type="SUPFAM" id="SSF53474">
    <property type="entry name" value="alpha/beta-Hydrolases"/>
    <property type="match status" value="1"/>
</dbReference>
<evidence type="ECO:0000256" key="1">
    <source>
        <dbReference type="ARBA" id="ARBA00022801"/>
    </source>
</evidence>
<reference evidence="3" key="1">
    <citation type="submission" date="2021-07" db="EMBL/GenBank/DDBJ databases">
        <title>Candidatus Kaistella beijingensis sp. nov. isolated from a municipal wastewater treatment plant is involved in sludge foaming.</title>
        <authorList>
            <person name="Song Y."/>
            <person name="Liu S.-J."/>
        </authorList>
    </citation>
    <scope>NUCLEOTIDE SEQUENCE</scope>
    <source>
        <strain evidence="3">DSM 43998</strain>
    </source>
</reference>
<accession>A0ABX8S5W9</accession>
<dbReference type="Proteomes" id="UP000887023">
    <property type="component" value="Chromosome"/>
</dbReference>
<dbReference type="Gene3D" id="3.40.50.1820">
    <property type="entry name" value="alpha/beta hydrolase"/>
    <property type="match status" value="1"/>
</dbReference>
<proteinExistence type="predicted"/>
<evidence type="ECO:0000259" key="2">
    <source>
        <dbReference type="Pfam" id="PF07859"/>
    </source>
</evidence>
<organism evidence="3 4">
    <name type="scientific">Skermania pinensis</name>
    <dbReference type="NCBI Taxonomy" id="39122"/>
    <lineage>
        <taxon>Bacteria</taxon>
        <taxon>Bacillati</taxon>
        <taxon>Actinomycetota</taxon>
        <taxon>Actinomycetes</taxon>
        <taxon>Mycobacteriales</taxon>
        <taxon>Gordoniaceae</taxon>
        <taxon>Skermania</taxon>
    </lineage>
</organism>
<evidence type="ECO:0000313" key="3">
    <source>
        <dbReference type="EMBL" id="QXQ12636.1"/>
    </source>
</evidence>
<keyword evidence="4" id="KW-1185">Reference proteome</keyword>
<dbReference type="PANTHER" id="PTHR48081">
    <property type="entry name" value="AB HYDROLASE SUPERFAMILY PROTEIN C4A8.06C"/>
    <property type="match status" value="1"/>
</dbReference>
<name>A0ABX8S5W9_9ACTN</name>
<dbReference type="GO" id="GO:0016787">
    <property type="term" value="F:hydrolase activity"/>
    <property type="evidence" value="ECO:0007669"/>
    <property type="project" value="UniProtKB-KW"/>
</dbReference>